<keyword evidence="2" id="KW-1185">Reference proteome</keyword>
<proteinExistence type="predicted"/>
<dbReference type="Proteomes" id="UP000219193">
    <property type="component" value="Unassembled WGS sequence"/>
</dbReference>
<organism evidence="1 2">
    <name type="scientific">Salinimicrobium sediminis</name>
    <dbReference type="NCBI Taxonomy" id="1343891"/>
    <lineage>
        <taxon>Bacteria</taxon>
        <taxon>Pseudomonadati</taxon>
        <taxon>Bacteroidota</taxon>
        <taxon>Flavobacteriia</taxon>
        <taxon>Flavobacteriales</taxon>
        <taxon>Flavobacteriaceae</taxon>
        <taxon>Salinimicrobium</taxon>
    </lineage>
</organism>
<dbReference type="RefSeq" id="WP_097057354.1">
    <property type="nucleotide sequence ID" value="NZ_OCMF01000006.1"/>
</dbReference>
<protein>
    <submittedName>
        <fullName evidence="1">Uncharacterized protein</fullName>
    </submittedName>
</protein>
<accession>A0A285X8C4</accession>
<evidence type="ECO:0000313" key="1">
    <source>
        <dbReference type="EMBL" id="SOC81571.1"/>
    </source>
</evidence>
<dbReference type="OrthoDB" id="1446830at2"/>
<dbReference type="EMBL" id="OCMF01000006">
    <property type="protein sequence ID" value="SOC81571.1"/>
    <property type="molecule type" value="Genomic_DNA"/>
</dbReference>
<gene>
    <name evidence="1" type="ORF">SAMN06296241_3150</name>
</gene>
<reference evidence="2" key="1">
    <citation type="submission" date="2017-09" db="EMBL/GenBank/DDBJ databases">
        <authorList>
            <person name="Varghese N."/>
            <person name="Submissions S."/>
        </authorList>
    </citation>
    <scope>NUCLEOTIDE SEQUENCE [LARGE SCALE GENOMIC DNA]</scope>
    <source>
        <strain evidence="2">CGMCC 1.12641</strain>
    </source>
</reference>
<name>A0A285X8C4_9FLAO</name>
<dbReference type="AlphaFoldDB" id="A0A285X8C4"/>
<evidence type="ECO:0000313" key="2">
    <source>
        <dbReference type="Proteomes" id="UP000219193"/>
    </source>
</evidence>
<sequence>MNIDKKLEFINSTVYHELGHVLGYCLAEKSEKTSLGPIQYIELGFPNNFVTPKTSYYHEEGNILEELDRFKEATSNIPRTIAWFIEVILGCTLEALYESKEFKTCFSFGSNYNGHIDFSNLGLVRNVSSFNWNFDDIYELQEEVKILLIKTEILKKVETIVEGLLKRIGNSPGLQLRISDKEAIRLSEKVNSIISVDLQEGYDKIIKKHSAIFETDPDLVAVIKFQKDLNGNRIHRSHEKFGMDFFGNKIIAENKIKFIQKNNVRPGEEIHGEIKLSETSLLSGKLKLRQEFQIFKKSQNIGSGIIMSIKNNNLLE</sequence>